<dbReference type="Proteomes" id="UP000095332">
    <property type="component" value="Unassembled WGS sequence"/>
</dbReference>
<dbReference type="Proteomes" id="UP000450599">
    <property type="component" value="Unassembled WGS sequence"/>
</dbReference>
<dbReference type="Proteomes" id="UP000501982">
    <property type="component" value="Chromosome"/>
</dbReference>
<reference evidence="4 8" key="3">
    <citation type="submission" date="2020-04" db="EMBL/GenBank/DDBJ databases">
        <title>Complete Genomes and Methylome analysis of CBBP consortium that reverse antibiotic-induced susceptibility to vancomycin-resistant Enterococcus faecium infection.</title>
        <authorList>
            <person name="Fomenkov A."/>
            <person name="Zhang Z."/>
            <person name="Pamer E."/>
            <person name="Roberts R.J."/>
        </authorList>
    </citation>
    <scope>NUCLEOTIDE SEQUENCE [LARGE SCALE GENOMIC DNA]</scope>
    <source>
        <strain evidence="8">CBBP</strain>
        <strain evidence="4">CBBP-1</strain>
    </source>
</reference>
<evidence type="ECO:0000313" key="2">
    <source>
        <dbReference type="EMBL" id="MRY85642.1"/>
    </source>
</evidence>
<reference evidence="1 5" key="1">
    <citation type="submission" date="2015-09" db="EMBL/GenBank/DDBJ databases">
        <authorList>
            <consortium name="Pathogen Informatics"/>
        </authorList>
    </citation>
    <scope>NUCLEOTIDE SEQUENCE [LARGE SCALE GENOMIC DNA]</scope>
    <source>
        <strain evidence="1 5">2789STDY5834948</strain>
    </source>
</reference>
<evidence type="ECO:0000313" key="1">
    <source>
        <dbReference type="EMBL" id="CUQ42968.1"/>
    </source>
</evidence>
<dbReference type="InterPro" id="IPR026408">
    <property type="entry name" value="GG_sam_targ_CFB"/>
</dbReference>
<reference evidence="6 7" key="2">
    <citation type="journal article" date="2019" name="Nat. Med.">
        <title>A library of human gut bacterial isolates paired with longitudinal multiomics data enables mechanistic microbiome research.</title>
        <authorList>
            <person name="Poyet M."/>
            <person name="Groussin M."/>
            <person name="Gibbons S.M."/>
            <person name="Avila-Pacheco J."/>
            <person name="Jiang X."/>
            <person name="Kearney S.M."/>
            <person name="Perrotta A.R."/>
            <person name="Berdy B."/>
            <person name="Zhao S."/>
            <person name="Lieberman T.D."/>
            <person name="Swanson P.K."/>
            <person name="Smith M."/>
            <person name="Roesemann S."/>
            <person name="Alexander J.E."/>
            <person name="Rich S.A."/>
            <person name="Livny J."/>
            <person name="Vlamakis H."/>
            <person name="Clish C."/>
            <person name="Bullock K."/>
            <person name="Deik A."/>
            <person name="Scott J."/>
            <person name="Pierce K.A."/>
            <person name="Xavier R.J."/>
            <person name="Alm E.J."/>
        </authorList>
    </citation>
    <scope>NUCLEOTIDE SEQUENCE [LARGE SCALE GENOMIC DNA]</scope>
    <source>
        <strain evidence="3 7">BIOML-A10</strain>
        <strain evidence="2 6">BIOML-A11</strain>
    </source>
</reference>
<evidence type="ECO:0000313" key="3">
    <source>
        <dbReference type="EMBL" id="MRZ07755.1"/>
    </source>
</evidence>
<evidence type="ECO:0000313" key="7">
    <source>
        <dbReference type="Proteomes" id="UP000471216"/>
    </source>
</evidence>
<protein>
    <submittedName>
        <fullName evidence="1">Natural product, GG-Bacteroidales family</fullName>
    </submittedName>
    <submittedName>
        <fullName evidence="2">RSAM-modified peptide</fullName>
    </submittedName>
</protein>
<dbReference type="NCBIfam" id="TIGR04149">
    <property type="entry name" value="GG_sam_targ_CFB"/>
    <property type="match status" value="1"/>
</dbReference>
<evidence type="ECO:0000313" key="5">
    <source>
        <dbReference type="Proteomes" id="UP000095332"/>
    </source>
</evidence>
<organism evidence="1 5">
    <name type="scientific">Parabacteroides distasonis</name>
    <dbReference type="NCBI Taxonomy" id="823"/>
    <lineage>
        <taxon>Bacteria</taxon>
        <taxon>Pseudomonadati</taxon>
        <taxon>Bacteroidota</taxon>
        <taxon>Bacteroidia</taxon>
        <taxon>Bacteroidales</taxon>
        <taxon>Tannerellaceae</taxon>
        <taxon>Parabacteroides</taxon>
    </lineage>
</organism>
<dbReference type="RefSeq" id="WP_081032003.1">
    <property type="nucleotide sequence ID" value="NZ_AP019729.1"/>
</dbReference>
<sequence>MKTLGKLKLNEFRKAELEKRELNALKGGCQCKCACAGVSGYENTGGGSNGAGAAY</sequence>
<dbReference type="AlphaFoldDB" id="A0A174WET3"/>
<accession>A0A174WET3</accession>
<evidence type="ECO:0000313" key="4">
    <source>
        <dbReference type="EMBL" id="QJE29669.1"/>
    </source>
</evidence>
<name>A0A174WET3_PARDI</name>
<proteinExistence type="predicted"/>
<dbReference type="EMBL" id="WKMW01000016">
    <property type="protein sequence ID" value="MRY85642.1"/>
    <property type="molecule type" value="Genomic_DNA"/>
</dbReference>
<evidence type="ECO:0000313" key="8">
    <source>
        <dbReference type="Proteomes" id="UP000501982"/>
    </source>
</evidence>
<gene>
    <name evidence="1" type="ORF">ERS852560_02831</name>
    <name evidence="3" type="ORF">GKD54_16370</name>
    <name evidence="2" type="ORF">GKD58_15475</name>
    <name evidence="4" type="ORF">HHO38_15800</name>
</gene>
<dbReference type="Proteomes" id="UP000471216">
    <property type="component" value="Unassembled WGS sequence"/>
</dbReference>
<dbReference type="EMBL" id="WKMX01000016">
    <property type="protein sequence ID" value="MRZ07755.1"/>
    <property type="molecule type" value="Genomic_DNA"/>
</dbReference>
<evidence type="ECO:0000313" key="6">
    <source>
        <dbReference type="Proteomes" id="UP000450599"/>
    </source>
</evidence>
<dbReference type="EMBL" id="CP051672">
    <property type="protein sequence ID" value="QJE29669.1"/>
    <property type="molecule type" value="Genomic_DNA"/>
</dbReference>
<dbReference type="EMBL" id="CZBM01000012">
    <property type="protein sequence ID" value="CUQ42968.1"/>
    <property type="molecule type" value="Genomic_DNA"/>
</dbReference>